<accession>A0A2T0LZS9</accession>
<evidence type="ECO:0000256" key="1">
    <source>
        <dbReference type="SAM" id="MobiDB-lite"/>
    </source>
</evidence>
<dbReference type="SUPFAM" id="SSF51735">
    <property type="entry name" value="NAD(P)-binding Rossmann-fold domains"/>
    <property type="match status" value="1"/>
</dbReference>
<reference evidence="3 4" key="1">
    <citation type="submission" date="2018-03" db="EMBL/GenBank/DDBJ databases">
        <title>Genomic Encyclopedia of Type Strains, Phase III (KMG-III): the genomes of soil and plant-associated and newly described type strains.</title>
        <authorList>
            <person name="Whitman W."/>
        </authorList>
    </citation>
    <scope>NUCLEOTIDE SEQUENCE [LARGE SCALE GENOMIC DNA]</scope>
    <source>
        <strain evidence="3 4">CGMCC 4.7104</strain>
    </source>
</reference>
<feature type="domain" description="3-beta hydroxysteroid dehydrogenase/isomerase" evidence="2">
    <location>
        <begin position="70"/>
        <end position="294"/>
    </location>
</feature>
<dbReference type="RefSeq" id="WP_146178651.1">
    <property type="nucleotide sequence ID" value="NZ_PVNG01000038.1"/>
</dbReference>
<evidence type="ECO:0000313" key="4">
    <source>
        <dbReference type="Proteomes" id="UP000238312"/>
    </source>
</evidence>
<sequence length="392" mass="41534">MRVLVTGGGGFLGRAVCRQLAERGHEVATFQRHLRPEPEPATPEGPAGSVPDPAAPDAAEVRDPTIRDAAEVRDPAVRDAAEVRDPAVGDVVQIAGDVRDPDAVYAAVQGRDAVVHCAALAGVWGPARDYREVNVTGTANVIDACLRAGVPRLVHTSSPSVVHDGRDLEGVDESAPYARRFLAPYPATKAEAERQVLAADGARLATVALRPHLIWGPGDPHFLPRFVARARRGRLLLPRVPGKRVDTVYVDNAARAHVLALEALSPGAPVAGRAYFVAQDEPAPIADWINGLLAAAGLPPVLPRVPARLARLAGGAVEHAYRLARVRSQPPLTRLTVVQATTSHWFDLTAARRDLGYEPLVGTAEGLSRLAAHLAGRNADHRTAAHRNAGAP</sequence>
<name>A0A2T0LZS9_9ACTN</name>
<dbReference type="PANTHER" id="PTHR48079">
    <property type="entry name" value="PROTEIN YEEZ"/>
    <property type="match status" value="1"/>
</dbReference>
<dbReference type="EMBL" id="PVNG01000038">
    <property type="protein sequence ID" value="PRX49735.1"/>
    <property type="molecule type" value="Genomic_DNA"/>
</dbReference>
<protein>
    <submittedName>
        <fullName evidence="3">Nucleoside-diphosphate-sugar epimerase</fullName>
    </submittedName>
</protein>
<dbReference type="GO" id="GO:0006694">
    <property type="term" value="P:steroid biosynthetic process"/>
    <property type="evidence" value="ECO:0007669"/>
    <property type="project" value="InterPro"/>
</dbReference>
<evidence type="ECO:0000259" key="2">
    <source>
        <dbReference type="Pfam" id="PF01073"/>
    </source>
</evidence>
<dbReference type="InterPro" id="IPR051783">
    <property type="entry name" value="NAD(P)-dependent_oxidoreduct"/>
</dbReference>
<dbReference type="OrthoDB" id="3174087at2"/>
<dbReference type="Pfam" id="PF01073">
    <property type="entry name" value="3Beta_HSD"/>
    <property type="match status" value="1"/>
</dbReference>
<dbReference type="AlphaFoldDB" id="A0A2T0LZS9"/>
<dbReference type="Gene3D" id="3.40.50.720">
    <property type="entry name" value="NAD(P)-binding Rossmann-like Domain"/>
    <property type="match status" value="1"/>
</dbReference>
<comment type="caution">
    <text evidence="3">The sequence shown here is derived from an EMBL/GenBank/DDBJ whole genome shotgun (WGS) entry which is preliminary data.</text>
</comment>
<keyword evidence="4" id="KW-1185">Reference proteome</keyword>
<gene>
    <name evidence="3" type="ORF">B0I32_13841</name>
</gene>
<feature type="compositionally biased region" description="Low complexity" evidence="1">
    <location>
        <begin position="42"/>
        <end position="58"/>
    </location>
</feature>
<dbReference type="InterPro" id="IPR002225">
    <property type="entry name" value="3Beta_OHSteriod_DH/Estase"/>
</dbReference>
<dbReference type="GO" id="GO:0016616">
    <property type="term" value="F:oxidoreductase activity, acting on the CH-OH group of donors, NAD or NADP as acceptor"/>
    <property type="evidence" value="ECO:0007669"/>
    <property type="project" value="InterPro"/>
</dbReference>
<dbReference type="PANTHER" id="PTHR48079:SF6">
    <property type="entry name" value="NAD(P)-BINDING DOMAIN-CONTAINING PROTEIN-RELATED"/>
    <property type="match status" value="1"/>
</dbReference>
<dbReference type="Proteomes" id="UP000238312">
    <property type="component" value="Unassembled WGS sequence"/>
</dbReference>
<dbReference type="GO" id="GO:0005737">
    <property type="term" value="C:cytoplasm"/>
    <property type="evidence" value="ECO:0007669"/>
    <property type="project" value="TreeGrafter"/>
</dbReference>
<dbReference type="InterPro" id="IPR036291">
    <property type="entry name" value="NAD(P)-bd_dom_sf"/>
</dbReference>
<feature type="region of interest" description="Disordered" evidence="1">
    <location>
        <begin position="31"/>
        <end position="62"/>
    </location>
</feature>
<organism evidence="3 4">
    <name type="scientific">Nonomuraea fuscirosea</name>
    <dbReference type="NCBI Taxonomy" id="1291556"/>
    <lineage>
        <taxon>Bacteria</taxon>
        <taxon>Bacillati</taxon>
        <taxon>Actinomycetota</taxon>
        <taxon>Actinomycetes</taxon>
        <taxon>Streptosporangiales</taxon>
        <taxon>Streptosporangiaceae</taxon>
        <taxon>Nonomuraea</taxon>
    </lineage>
</organism>
<proteinExistence type="predicted"/>
<evidence type="ECO:0000313" key="3">
    <source>
        <dbReference type="EMBL" id="PRX49735.1"/>
    </source>
</evidence>
<dbReference type="GO" id="GO:0004029">
    <property type="term" value="F:aldehyde dehydrogenase (NAD+) activity"/>
    <property type="evidence" value="ECO:0007669"/>
    <property type="project" value="TreeGrafter"/>
</dbReference>